<dbReference type="RefSeq" id="WP_146305632.1">
    <property type="nucleotide sequence ID" value="NZ_VOHS01000011.1"/>
</dbReference>
<dbReference type="InterPro" id="IPR036291">
    <property type="entry name" value="NAD(P)-bd_dom_sf"/>
</dbReference>
<name>A0A5C6LXF7_9BACT</name>
<dbReference type="AlphaFoldDB" id="A0A5C6LXF7"/>
<dbReference type="InterPro" id="IPR001509">
    <property type="entry name" value="Epimerase_deHydtase"/>
</dbReference>
<sequence>MRVFVTGASGFVGSAVVKELINAGHQVLGLARSATAAKVILSLEAEVYHGDLTDLEGLRKAVASVDAVIHTGFNHDYSKFAENCELDSKAIEAMGSVLIGTKKPLIITSAIGVLSSVDRLLTEEDMPFSNSPNPRIASEFAADALIAKGVKVAVVRLPTTVHGEGDHGFVPILIRLSKEKGHVAYKGEGLNRWPATHVLDVARLYRLAIEKEFPAGIRLHAMAEEGLFFKDIAGAVGKGLNLPTEGKSPEATVEYFGWFSHFIGLNCPASSQQTRAFFGWQPQHVTLLEDLQGAAYFPLKK</sequence>
<proteinExistence type="predicted"/>
<accession>A0A5C6LXF7</accession>
<dbReference type="OrthoDB" id="9807212at2"/>
<dbReference type="Proteomes" id="UP000318815">
    <property type="component" value="Unassembled WGS sequence"/>
</dbReference>
<reference evidence="2 3" key="1">
    <citation type="submission" date="2019-08" db="EMBL/GenBank/DDBJ databases">
        <title>Whole genome sequencing of chitin degrading bacteria Chitinophaga pinensis YS16.</title>
        <authorList>
            <person name="Singh R.P."/>
            <person name="Manchanda G."/>
            <person name="Maurya I.K."/>
            <person name="Joshi N.K."/>
            <person name="Srivastava A.K."/>
        </authorList>
    </citation>
    <scope>NUCLEOTIDE SEQUENCE [LARGE SCALE GENOMIC DNA]</scope>
    <source>
        <strain evidence="2 3">YS-16</strain>
    </source>
</reference>
<dbReference type="GO" id="GO:0004029">
    <property type="term" value="F:aldehyde dehydrogenase (NAD+) activity"/>
    <property type="evidence" value="ECO:0007669"/>
    <property type="project" value="TreeGrafter"/>
</dbReference>
<protein>
    <submittedName>
        <fullName evidence="2">SDR family oxidoreductase</fullName>
    </submittedName>
</protein>
<organism evidence="2 3">
    <name type="scientific">Chitinophaga pinensis</name>
    <dbReference type="NCBI Taxonomy" id="79329"/>
    <lineage>
        <taxon>Bacteria</taxon>
        <taxon>Pseudomonadati</taxon>
        <taxon>Bacteroidota</taxon>
        <taxon>Chitinophagia</taxon>
        <taxon>Chitinophagales</taxon>
        <taxon>Chitinophagaceae</taxon>
        <taxon>Chitinophaga</taxon>
    </lineage>
</organism>
<evidence type="ECO:0000313" key="3">
    <source>
        <dbReference type="Proteomes" id="UP000318815"/>
    </source>
</evidence>
<dbReference type="PANTHER" id="PTHR48079:SF6">
    <property type="entry name" value="NAD(P)-BINDING DOMAIN-CONTAINING PROTEIN-RELATED"/>
    <property type="match status" value="1"/>
</dbReference>
<evidence type="ECO:0000313" key="2">
    <source>
        <dbReference type="EMBL" id="TWW00036.1"/>
    </source>
</evidence>
<dbReference type="PANTHER" id="PTHR48079">
    <property type="entry name" value="PROTEIN YEEZ"/>
    <property type="match status" value="1"/>
</dbReference>
<dbReference type="GO" id="GO:0005737">
    <property type="term" value="C:cytoplasm"/>
    <property type="evidence" value="ECO:0007669"/>
    <property type="project" value="TreeGrafter"/>
</dbReference>
<gene>
    <name evidence="2" type="ORF">FEF09_13645</name>
</gene>
<dbReference type="EMBL" id="VOHS01000011">
    <property type="protein sequence ID" value="TWW00036.1"/>
    <property type="molecule type" value="Genomic_DNA"/>
</dbReference>
<dbReference type="Gene3D" id="3.40.50.720">
    <property type="entry name" value="NAD(P)-binding Rossmann-like Domain"/>
    <property type="match status" value="1"/>
</dbReference>
<comment type="caution">
    <text evidence="2">The sequence shown here is derived from an EMBL/GenBank/DDBJ whole genome shotgun (WGS) entry which is preliminary data.</text>
</comment>
<feature type="domain" description="NAD-dependent epimerase/dehydratase" evidence="1">
    <location>
        <begin position="3"/>
        <end position="211"/>
    </location>
</feature>
<keyword evidence="3" id="KW-1185">Reference proteome</keyword>
<evidence type="ECO:0000259" key="1">
    <source>
        <dbReference type="Pfam" id="PF01370"/>
    </source>
</evidence>
<dbReference type="InterPro" id="IPR051783">
    <property type="entry name" value="NAD(P)-dependent_oxidoreduct"/>
</dbReference>
<dbReference type="SUPFAM" id="SSF51735">
    <property type="entry name" value="NAD(P)-binding Rossmann-fold domains"/>
    <property type="match status" value="1"/>
</dbReference>
<dbReference type="Pfam" id="PF01370">
    <property type="entry name" value="Epimerase"/>
    <property type="match status" value="1"/>
</dbReference>
<dbReference type="CDD" id="cd05262">
    <property type="entry name" value="SDR_a7"/>
    <property type="match status" value="1"/>
</dbReference>